<dbReference type="Proteomes" id="UP000503011">
    <property type="component" value="Chromosome"/>
</dbReference>
<gene>
    <name evidence="1" type="ORF">Psuf_031040</name>
</gene>
<reference evidence="1 2" key="2">
    <citation type="submission" date="2020-03" db="EMBL/GenBank/DDBJ databases">
        <authorList>
            <person name="Ichikawa N."/>
            <person name="Kimura A."/>
            <person name="Kitahashi Y."/>
            <person name="Uohara A."/>
        </authorList>
    </citation>
    <scope>NUCLEOTIDE SEQUENCE [LARGE SCALE GENOMIC DNA]</scope>
    <source>
        <strain evidence="1 2">NBRC 105367</strain>
    </source>
</reference>
<reference evidence="1 2" key="1">
    <citation type="submission" date="2020-03" db="EMBL/GenBank/DDBJ databases">
        <title>Whole genome shotgun sequence of Phytohabitans suffuscus NBRC 105367.</title>
        <authorList>
            <person name="Komaki H."/>
            <person name="Tamura T."/>
        </authorList>
    </citation>
    <scope>NUCLEOTIDE SEQUENCE [LARGE SCALE GENOMIC DNA]</scope>
    <source>
        <strain evidence="1 2">NBRC 105367</strain>
    </source>
</reference>
<keyword evidence="2" id="KW-1185">Reference proteome</keyword>
<evidence type="ECO:0000313" key="1">
    <source>
        <dbReference type="EMBL" id="BCB85791.1"/>
    </source>
</evidence>
<dbReference type="EMBL" id="AP022871">
    <property type="protein sequence ID" value="BCB85791.1"/>
    <property type="molecule type" value="Genomic_DNA"/>
</dbReference>
<sequence length="369" mass="41025">MPASKLLDTRARLAWYQQSGHATSESNQSLEAGEAMTLPFREYRLPVYEFEGNEPPAAEVFVRLNTLGTRLSAEDVRQAQRPASRSQRRTTLQAVSRSVISTGFGKINEPTLRDYLGIIGLASNDLADLDRLILDAIRFLRSEAAVPHLITLPDSGALPAVALFVRRYGYPSGRIAELLRRWLWRHFATGVTRFHLPSKRTRAQMPNLVREALADDPYDTVATLLSQTPETRLVVNESVIEHDSAVGLLAMLSAGPLNLDTGLPEKPTMLFKQNRSSLLPIFPGRRHIDLPNMIMTTATPTRPAASVLSEAAEDVLASHLVDRSTLDALSELQESLFFRLRGQRIMSAAQDLIDFHAEWGSHGGEPWRT</sequence>
<organism evidence="1 2">
    <name type="scientific">Phytohabitans suffuscus</name>
    <dbReference type="NCBI Taxonomy" id="624315"/>
    <lineage>
        <taxon>Bacteria</taxon>
        <taxon>Bacillati</taxon>
        <taxon>Actinomycetota</taxon>
        <taxon>Actinomycetes</taxon>
        <taxon>Micromonosporales</taxon>
        <taxon>Micromonosporaceae</taxon>
    </lineage>
</organism>
<protein>
    <submittedName>
        <fullName evidence="1">Uncharacterized protein</fullName>
    </submittedName>
</protein>
<accession>A0A6F8YIL9</accession>
<name>A0A6F8YIL9_9ACTN</name>
<dbReference type="AlphaFoldDB" id="A0A6F8YIL9"/>
<proteinExistence type="predicted"/>
<dbReference type="KEGG" id="psuu:Psuf_031040"/>
<evidence type="ECO:0000313" key="2">
    <source>
        <dbReference type="Proteomes" id="UP000503011"/>
    </source>
</evidence>